<dbReference type="EMBL" id="HBHU01010983">
    <property type="protein sequence ID" value="CAE0024813.1"/>
    <property type="molecule type" value="Transcribed_RNA"/>
</dbReference>
<feature type="region of interest" description="Disordered" evidence="1">
    <location>
        <begin position="42"/>
        <end position="67"/>
    </location>
</feature>
<gene>
    <name evidence="2" type="ORF">CLAU1311_LOCUS7166</name>
</gene>
<sequence length="388" mass="41927">MAKIEGRGSASGASFSGVGMKRDISSAGAGLGSGSSLSFGGLDPSSNTLQSFPPNPKMAKMVKEAQDKRDKIERSVIAKFTPDLESARTLIEKVLEHASAAWQLSSPVAGASFQSSASYEQAKTYYLTAVRSTANALALIKHRCEECLSSLEQMHQYPVDVQEKSPWTYKSQLKQVDIFQTEFEEVFWAGSLTFVPEQATQFSQIHELVCCMAKYHAAVLKLCTIGKCEIANARNLTFGEYCTVAQATIKVFFVVMNEVTAKVAELMQAIGHYNSSMASAAPLTGNSQPHLNSNSTPQLSSSPASWQSTSALNVPVLSSQEMPTVGDTNTNVPDCLKLLRNLSSEIVLPRSISNEILLPFGIFNDVAPSPQNPTFTSNVNLNPTNLSH</sequence>
<reference evidence="2" key="1">
    <citation type="submission" date="2021-01" db="EMBL/GenBank/DDBJ databases">
        <authorList>
            <person name="Corre E."/>
            <person name="Pelletier E."/>
            <person name="Niang G."/>
            <person name="Scheremetjew M."/>
            <person name="Finn R."/>
            <person name="Kale V."/>
            <person name="Holt S."/>
            <person name="Cochrane G."/>
            <person name="Meng A."/>
            <person name="Brown T."/>
            <person name="Cohen L."/>
        </authorList>
    </citation>
    <scope>NUCLEOTIDE SEQUENCE</scope>
    <source>
        <strain evidence="2">RCC856</strain>
    </source>
</reference>
<organism evidence="2">
    <name type="scientific">Chloropicon laureae</name>
    <dbReference type="NCBI Taxonomy" id="464258"/>
    <lineage>
        <taxon>Eukaryota</taxon>
        <taxon>Viridiplantae</taxon>
        <taxon>Chlorophyta</taxon>
        <taxon>Chloropicophyceae</taxon>
        <taxon>Chloropicales</taxon>
        <taxon>Chloropicaceae</taxon>
        <taxon>Chloropicon</taxon>
    </lineage>
</organism>
<accession>A0A7S2Z6M5</accession>
<evidence type="ECO:0000313" key="2">
    <source>
        <dbReference type="EMBL" id="CAE0024813.1"/>
    </source>
</evidence>
<protein>
    <submittedName>
        <fullName evidence="2">Uncharacterized protein</fullName>
    </submittedName>
</protein>
<feature type="region of interest" description="Disordered" evidence="1">
    <location>
        <begin position="284"/>
        <end position="306"/>
    </location>
</feature>
<dbReference type="AlphaFoldDB" id="A0A7S2Z6M5"/>
<feature type="compositionally biased region" description="Low complexity" evidence="1">
    <location>
        <begin position="297"/>
        <end position="306"/>
    </location>
</feature>
<name>A0A7S2Z6M5_9CHLO</name>
<proteinExistence type="predicted"/>
<evidence type="ECO:0000256" key="1">
    <source>
        <dbReference type="SAM" id="MobiDB-lite"/>
    </source>
</evidence>
<feature type="compositionally biased region" description="Polar residues" evidence="1">
    <location>
        <begin position="284"/>
        <end position="296"/>
    </location>
</feature>